<name>L5LW51_MYODS</name>
<sequence length="81" mass="8968">MGFQKTGLFRHLWPVEDPTTIQVLRRSDPRPSATIPQNGPWRPPALPAVVPPALWHLLTEPAAPTFHSPQAVSLFGVRQQG</sequence>
<dbReference type="Proteomes" id="UP000010556">
    <property type="component" value="Unassembled WGS sequence"/>
</dbReference>
<gene>
    <name evidence="1" type="ORF">MDA_GLEAN10003863</name>
</gene>
<reference evidence="2" key="1">
    <citation type="journal article" date="2013" name="Science">
        <title>Comparative analysis of bat genomes provides insight into the evolution of flight and immunity.</title>
        <authorList>
            <person name="Zhang G."/>
            <person name="Cowled C."/>
            <person name="Shi Z."/>
            <person name="Huang Z."/>
            <person name="Bishop-Lilly K.A."/>
            <person name="Fang X."/>
            <person name="Wynne J.W."/>
            <person name="Xiong Z."/>
            <person name="Baker M.L."/>
            <person name="Zhao W."/>
            <person name="Tachedjian M."/>
            <person name="Zhu Y."/>
            <person name="Zhou P."/>
            <person name="Jiang X."/>
            <person name="Ng J."/>
            <person name="Yang L."/>
            <person name="Wu L."/>
            <person name="Xiao J."/>
            <person name="Feng Y."/>
            <person name="Chen Y."/>
            <person name="Sun X."/>
            <person name="Zhang Y."/>
            <person name="Marsh G.A."/>
            <person name="Crameri G."/>
            <person name="Broder C.C."/>
            <person name="Frey K.G."/>
            <person name="Wang L.F."/>
            <person name="Wang J."/>
        </authorList>
    </citation>
    <scope>NUCLEOTIDE SEQUENCE [LARGE SCALE GENOMIC DNA]</scope>
</reference>
<evidence type="ECO:0000313" key="1">
    <source>
        <dbReference type="EMBL" id="ELK29683.1"/>
    </source>
</evidence>
<evidence type="ECO:0000313" key="2">
    <source>
        <dbReference type="Proteomes" id="UP000010556"/>
    </source>
</evidence>
<protein>
    <submittedName>
        <fullName evidence="1">Uncharacterized protein</fullName>
    </submittedName>
</protein>
<organism evidence="1 2">
    <name type="scientific">Myotis davidii</name>
    <name type="common">David's myotis</name>
    <dbReference type="NCBI Taxonomy" id="225400"/>
    <lineage>
        <taxon>Eukaryota</taxon>
        <taxon>Metazoa</taxon>
        <taxon>Chordata</taxon>
        <taxon>Craniata</taxon>
        <taxon>Vertebrata</taxon>
        <taxon>Euteleostomi</taxon>
        <taxon>Mammalia</taxon>
        <taxon>Eutheria</taxon>
        <taxon>Laurasiatheria</taxon>
        <taxon>Chiroptera</taxon>
        <taxon>Yangochiroptera</taxon>
        <taxon>Vespertilionidae</taxon>
        <taxon>Myotis</taxon>
    </lineage>
</organism>
<keyword evidence="2" id="KW-1185">Reference proteome</keyword>
<dbReference type="EMBL" id="KB107801">
    <property type="protein sequence ID" value="ELK29683.1"/>
    <property type="molecule type" value="Genomic_DNA"/>
</dbReference>
<accession>L5LW51</accession>
<dbReference type="AlphaFoldDB" id="L5LW51"/>
<proteinExistence type="predicted"/>